<proteinExistence type="predicted"/>
<evidence type="ECO:0000256" key="2">
    <source>
        <dbReference type="ARBA" id="ARBA00022723"/>
    </source>
</evidence>
<dbReference type="SMART" id="SM00849">
    <property type="entry name" value="Lactamase_B"/>
    <property type="match status" value="1"/>
</dbReference>
<dbReference type="InterPro" id="IPR036866">
    <property type="entry name" value="RibonucZ/Hydroxyglut_hydro"/>
</dbReference>
<evidence type="ECO:0000256" key="1">
    <source>
        <dbReference type="ARBA" id="ARBA00001947"/>
    </source>
</evidence>
<dbReference type="InterPro" id="IPR001279">
    <property type="entry name" value="Metallo-B-lactamas"/>
</dbReference>
<gene>
    <name evidence="6" type="ORF">L9G74_04350</name>
</gene>
<keyword evidence="2" id="KW-0479">Metal-binding</keyword>
<dbReference type="Gene3D" id="3.60.15.10">
    <property type="entry name" value="Ribonuclease Z/Hydroxyacylglutathione hydrolase-like"/>
    <property type="match status" value="1"/>
</dbReference>
<dbReference type="PANTHER" id="PTHR46233">
    <property type="entry name" value="HYDROXYACYLGLUTATHIONE HYDROLASE GLOC"/>
    <property type="match status" value="1"/>
</dbReference>
<evidence type="ECO:0000313" key="7">
    <source>
        <dbReference type="Proteomes" id="UP001201549"/>
    </source>
</evidence>
<dbReference type="PANTHER" id="PTHR46233:SF3">
    <property type="entry name" value="HYDROXYACYLGLUTATHIONE HYDROLASE GLOC"/>
    <property type="match status" value="1"/>
</dbReference>
<dbReference type="EMBL" id="JAKOGG010000002">
    <property type="protein sequence ID" value="MCS4555658.1"/>
    <property type="molecule type" value="Genomic_DNA"/>
</dbReference>
<evidence type="ECO:0000256" key="4">
    <source>
        <dbReference type="ARBA" id="ARBA00022833"/>
    </source>
</evidence>
<dbReference type="CDD" id="cd07737">
    <property type="entry name" value="YcbL-like_MBL-fold"/>
    <property type="match status" value="1"/>
</dbReference>
<dbReference type="InterPro" id="IPR051453">
    <property type="entry name" value="MBL_Glyoxalase_II"/>
</dbReference>
<evidence type="ECO:0000259" key="5">
    <source>
        <dbReference type="SMART" id="SM00849"/>
    </source>
</evidence>
<evidence type="ECO:0000313" key="6">
    <source>
        <dbReference type="EMBL" id="MCS4555658.1"/>
    </source>
</evidence>
<reference evidence="7" key="1">
    <citation type="submission" date="2023-07" db="EMBL/GenBank/DDBJ databases">
        <title>Shewanella mangrovi sp. nov., an acetaldehyde- degrading bacterium isolated from mangrove sediment.</title>
        <authorList>
            <person name="Liu Y."/>
        </authorList>
    </citation>
    <scope>NUCLEOTIDE SEQUENCE [LARGE SCALE GENOMIC DNA]</scope>
    <source>
        <strain evidence="7">C32</strain>
    </source>
</reference>
<evidence type="ECO:0000256" key="3">
    <source>
        <dbReference type="ARBA" id="ARBA00022801"/>
    </source>
</evidence>
<comment type="caution">
    <text evidence="6">The sequence shown here is derived from an EMBL/GenBank/DDBJ whole genome shotgun (WGS) entry which is preliminary data.</text>
</comment>
<feature type="domain" description="Metallo-beta-lactamase" evidence="5">
    <location>
        <begin position="12"/>
        <end position="192"/>
    </location>
</feature>
<protein>
    <submittedName>
        <fullName evidence="6">MBL fold metallo-hydrolase</fullName>
    </submittedName>
</protein>
<sequence>MKFQIIPVTPFQQNCSLIWCEQTNKAAVVDPGGDIDRIKAAIAEHGLTLDKILLTHGHIDHVGGAAALAAATGVDIIGPHEADQFWLENLPMQSQKFGFPAVDKFVPSQYLQDGDSVTLGNITLKVAHCPGHTPGHIIFFCDEASVAWVGDVLFRGSIGRNDFPGSNHQALIDSIRHKLWPLGDHVEFVPGHGPMSNFADERQHNPFVADKLFEA</sequence>
<dbReference type="SUPFAM" id="SSF56281">
    <property type="entry name" value="Metallo-hydrolase/oxidoreductase"/>
    <property type="match status" value="1"/>
</dbReference>
<dbReference type="RefSeq" id="WP_238895050.1">
    <property type="nucleotide sequence ID" value="NZ_JAKOGG010000002.1"/>
</dbReference>
<keyword evidence="3" id="KW-0378">Hydrolase</keyword>
<dbReference type="Proteomes" id="UP001201549">
    <property type="component" value="Unassembled WGS sequence"/>
</dbReference>
<keyword evidence="7" id="KW-1185">Reference proteome</keyword>
<organism evidence="6 7">
    <name type="scientific">Shewanella electrica</name>
    <dbReference type="NCBI Taxonomy" id="515560"/>
    <lineage>
        <taxon>Bacteria</taxon>
        <taxon>Pseudomonadati</taxon>
        <taxon>Pseudomonadota</taxon>
        <taxon>Gammaproteobacteria</taxon>
        <taxon>Alteromonadales</taxon>
        <taxon>Shewanellaceae</taxon>
        <taxon>Shewanella</taxon>
    </lineage>
</organism>
<dbReference type="Pfam" id="PF00753">
    <property type="entry name" value="Lactamase_B"/>
    <property type="match status" value="1"/>
</dbReference>
<name>A0ABT2FH54_9GAMM</name>
<keyword evidence="4" id="KW-0862">Zinc</keyword>
<comment type="cofactor">
    <cofactor evidence="1">
        <name>Zn(2+)</name>
        <dbReference type="ChEBI" id="CHEBI:29105"/>
    </cofactor>
</comment>
<accession>A0ABT2FH54</accession>